<proteinExistence type="predicted"/>
<evidence type="ECO:0000313" key="2">
    <source>
        <dbReference type="Proteomes" id="UP000282388"/>
    </source>
</evidence>
<accession>A0A3A8EE32</accession>
<name>A0A3A8EE32_9GAMM</name>
<dbReference type="OrthoDB" id="6710339at2"/>
<keyword evidence="2" id="KW-1185">Reference proteome</keyword>
<gene>
    <name evidence="1" type="ORF">D7V32_16440</name>
</gene>
<protein>
    <submittedName>
        <fullName evidence="1">Uncharacterized protein</fullName>
    </submittedName>
</protein>
<reference evidence="1 2" key="1">
    <citation type="submission" date="2018-09" db="EMBL/GenBank/DDBJ databases">
        <title>The draft genome of Acinetobacter spp. strains.</title>
        <authorList>
            <person name="Qin J."/>
            <person name="Feng Y."/>
            <person name="Zong Z."/>
        </authorList>
    </citation>
    <scope>NUCLEOTIDE SEQUENCE [LARGE SCALE GENOMIC DNA]</scope>
    <source>
        <strain evidence="1 2">WCHAc060012</strain>
    </source>
</reference>
<comment type="caution">
    <text evidence="1">The sequence shown here is derived from an EMBL/GenBank/DDBJ whole genome shotgun (WGS) entry which is preliminary data.</text>
</comment>
<sequence>MQMQSDVVVTAFKASKGDFNGTPYDSTKVYLETGILAGERSKGVIASEYTWGLSDNYSKLEHLDPPFKAKAVLQQVSNGRSVTTILVDLIPEKAPVQAK</sequence>
<dbReference type="EMBL" id="RAXV01000061">
    <property type="protein sequence ID" value="RKG29110.1"/>
    <property type="molecule type" value="Genomic_DNA"/>
</dbReference>
<organism evidence="1 2">
    <name type="scientific">Acinetobacter tianfuensis</name>
    <dbReference type="NCBI Taxonomy" id="2419603"/>
    <lineage>
        <taxon>Bacteria</taxon>
        <taxon>Pseudomonadati</taxon>
        <taxon>Pseudomonadota</taxon>
        <taxon>Gammaproteobacteria</taxon>
        <taxon>Moraxellales</taxon>
        <taxon>Moraxellaceae</taxon>
        <taxon>Acinetobacter</taxon>
    </lineage>
</organism>
<evidence type="ECO:0000313" key="1">
    <source>
        <dbReference type="EMBL" id="RKG29110.1"/>
    </source>
</evidence>
<dbReference type="RefSeq" id="WP_120403866.1">
    <property type="nucleotide sequence ID" value="NZ_RAXV01000061.1"/>
</dbReference>
<dbReference type="AlphaFoldDB" id="A0A3A8EE32"/>
<dbReference type="Proteomes" id="UP000282388">
    <property type="component" value="Unassembled WGS sequence"/>
</dbReference>